<feature type="compositionally biased region" description="Basic and acidic residues" evidence="1">
    <location>
        <begin position="254"/>
        <end position="264"/>
    </location>
</feature>
<reference evidence="2" key="1">
    <citation type="submission" date="2023-03" db="EMBL/GenBank/DDBJ databases">
        <title>Massive genome expansion in bonnet fungi (Mycena s.s.) driven by repeated elements and novel gene families across ecological guilds.</title>
        <authorList>
            <consortium name="Lawrence Berkeley National Laboratory"/>
            <person name="Harder C.B."/>
            <person name="Miyauchi S."/>
            <person name="Viragh M."/>
            <person name="Kuo A."/>
            <person name="Thoen E."/>
            <person name="Andreopoulos B."/>
            <person name="Lu D."/>
            <person name="Skrede I."/>
            <person name="Drula E."/>
            <person name="Henrissat B."/>
            <person name="Morin E."/>
            <person name="Kohler A."/>
            <person name="Barry K."/>
            <person name="LaButti K."/>
            <person name="Morin E."/>
            <person name="Salamov A."/>
            <person name="Lipzen A."/>
            <person name="Mereny Z."/>
            <person name="Hegedus B."/>
            <person name="Baldrian P."/>
            <person name="Stursova M."/>
            <person name="Weitz H."/>
            <person name="Taylor A."/>
            <person name="Grigoriev I.V."/>
            <person name="Nagy L.G."/>
            <person name="Martin F."/>
            <person name="Kauserud H."/>
        </authorList>
    </citation>
    <scope>NUCLEOTIDE SEQUENCE</scope>
    <source>
        <strain evidence="2">9144</strain>
    </source>
</reference>
<keyword evidence="3" id="KW-1185">Reference proteome</keyword>
<comment type="caution">
    <text evidence="2">The sequence shown here is derived from an EMBL/GenBank/DDBJ whole genome shotgun (WGS) entry which is preliminary data.</text>
</comment>
<feature type="compositionally biased region" description="Acidic residues" evidence="1">
    <location>
        <begin position="105"/>
        <end position="123"/>
    </location>
</feature>
<evidence type="ECO:0000256" key="1">
    <source>
        <dbReference type="SAM" id="MobiDB-lite"/>
    </source>
</evidence>
<dbReference type="Proteomes" id="UP001219525">
    <property type="component" value="Unassembled WGS sequence"/>
</dbReference>
<evidence type="ECO:0000313" key="2">
    <source>
        <dbReference type="EMBL" id="KAJ7218158.1"/>
    </source>
</evidence>
<protein>
    <submittedName>
        <fullName evidence="2">Uncharacterized protein</fullName>
    </submittedName>
</protein>
<feature type="region of interest" description="Disordered" evidence="1">
    <location>
        <begin position="427"/>
        <end position="475"/>
    </location>
</feature>
<organism evidence="2 3">
    <name type="scientific">Mycena pura</name>
    <dbReference type="NCBI Taxonomy" id="153505"/>
    <lineage>
        <taxon>Eukaryota</taxon>
        <taxon>Fungi</taxon>
        <taxon>Dikarya</taxon>
        <taxon>Basidiomycota</taxon>
        <taxon>Agaricomycotina</taxon>
        <taxon>Agaricomycetes</taxon>
        <taxon>Agaricomycetidae</taxon>
        <taxon>Agaricales</taxon>
        <taxon>Marasmiineae</taxon>
        <taxon>Mycenaceae</taxon>
        <taxon>Mycena</taxon>
    </lineage>
</organism>
<proteinExistence type="predicted"/>
<feature type="compositionally biased region" description="Low complexity" evidence="1">
    <location>
        <begin position="453"/>
        <end position="465"/>
    </location>
</feature>
<feature type="region of interest" description="Disordered" evidence="1">
    <location>
        <begin position="44"/>
        <end position="152"/>
    </location>
</feature>
<accession>A0AAD6YGA0</accession>
<evidence type="ECO:0000313" key="3">
    <source>
        <dbReference type="Proteomes" id="UP001219525"/>
    </source>
</evidence>
<dbReference type="EMBL" id="JARJCW010000013">
    <property type="protein sequence ID" value="KAJ7218158.1"/>
    <property type="molecule type" value="Genomic_DNA"/>
</dbReference>
<sequence length="475" mass="52722">MEHVAARAANLDVAEQIRRQIERNEEERRALLVRQAQLHSSRGIRVPTPAVVQPATSEVVPTKHGRGRPPKSNKPPKVVNPPKVKTLQAPKTLKSVEPEQTPSWDEVDEDEGEELNDEDDSDKELEGNKSAEKTESAKTPKHRALKRRVAKPRRSEVDCEDFVIRRPRGTVQRAEFNELDASYRNMAYDLEVMNQCLDYTYWAIVDLLKNIDNEDVESRKGLFSRMLGILAGLAPVNRNEETPEIEEPPKKRRRVEEDNHRESPDIPEMNVDLVAAEAGIAPEDKDVDVEMGRSSGEMVQAMQNVESAQEVEQIAKRVPSVERNAGEITEVDASAEEIVEESPNVEGNTEAITEQAPNVERTAEHAPLVLIPPPVIPEVTPKVEEMPIIEGPAGVPAGPGMVWVQMPAPDWVVKTEDAPAAILIPIQVPRNGPADRPEDAIEIDDDDDDEITVDPPAVEKSGNSEEVNESGEMPK</sequence>
<name>A0AAD6YGA0_9AGAR</name>
<feature type="compositionally biased region" description="Acidic residues" evidence="1">
    <location>
        <begin position="440"/>
        <end position="452"/>
    </location>
</feature>
<feature type="compositionally biased region" description="Basic residues" evidence="1">
    <location>
        <begin position="139"/>
        <end position="152"/>
    </location>
</feature>
<gene>
    <name evidence="2" type="ORF">GGX14DRAFT_561479</name>
</gene>
<feature type="region of interest" description="Disordered" evidence="1">
    <location>
        <begin position="239"/>
        <end position="266"/>
    </location>
</feature>
<feature type="compositionally biased region" description="Basic and acidic residues" evidence="1">
    <location>
        <begin position="124"/>
        <end position="138"/>
    </location>
</feature>
<dbReference type="AlphaFoldDB" id="A0AAD6YGA0"/>
<feature type="compositionally biased region" description="Low complexity" evidence="1">
    <location>
        <begin position="75"/>
        <end position="85"/>
    </location>
</feature>